<dbReference type="InterPro" id="IPR016024">
    <property type="entry name" value="ARM-type_fold"/>
</dbReference>
<accession>A0ABV2WBB0</accession>
<gene>
    <name evidence="1" type="ORF">ABZ508_25125</name>
</gene>
<organism evidence="1 2">
    <name type="scientific">Streptomyces lavendulocolor</name>
    <dbReference type="NCBI Taxonomy" id="67316"/>
    <lineage>
        <taxon>Bacteria</taxon>
        <taxon>Bacillati</taxon>
        <taxon>Actinomycetota</taxon>
        <taxon>Actinomycetes</taxon>
        <taxon>Kitasatosporales</taxon>
        <taxon>Streptomycetaceae</taxon>
        <taxon>Streptomyces</taxon>
    </lineage>
</organism>
<dbReference type="EMBL" id="JBEXZR010000026">
    <property type="protein sequence ID" value="MEU0710650.1"/>
    <property type="molecule type" value="Genomic_DNA"/>
</dbReference>
<evidence type="ECO:0000313" key="2">
    <source>
        <dbReference type="Proteomes" id="UP001550378"/>
    </source>
</evidence>
<sequence>MPLADELLGADTVAGLAACLVRAGDGITARETRACGAVLDGLSFTGRVALIRDAVLADLPPDYPDFATVLRAALRDGDFTGWMTFPVAEAVAVRGRDVFEPALALLAELTPRLTAETAVRPFLRDDPERALRVMTPWTAHPDPHVRRLASEGTRPRLPWAPRLPELIADPTPALPLLDALYRDDSEYVRRSVANHLNDISRDHPDLAVAVAARWLDDPAPTTDRVVRHGLRTLIKAGHAGALTLLGHSPDSPVAVEGPHLHASEIRVGDHLVFDCSVTNTHDRTAHLVVDYVVLHVKANGTRTPKVFKLATRSLAPGETWRATRRHSFKPISTRRYHAGVHQVRLQVNGRPHGEASFMLHT</sequence>
<reference evidence="1 2" key="1">
    <citation type="submission" date="2024-06" db="EMBL/GenBank/DDBJ databases">
        <title>The Natural Products Discovery Center: Release of the First 8490 Sequenced Strains for Exploring Actinobacteria Biosynthetic Diversity.</title>
        <authorList>
            <person name="Kalkreuter E."/>
            <person name="Kautsar S.A."/>
            <person name="Yang D."/>
            <person name="Bader C.D."/>
            <person name="Teijaro C.N."/>
            <person name="Fluegel L."/>
            <person name="Davis C.M."/>
            <person name="Simpson J.R."/>
            <person name="Lauterbach L."/>
            <person name="Steele A.D."/>
            <person name="Gui C."/>
            <person name="Meng S."/>
            <person name="Li G."/>
            <person name="Viehrig K."/>
            <person name="Ye F."/>
            <person name="Su P."/>
            <person name="Kiefer A.F."/>
            <person name="Nichols A."/>
            <person name="Cepeda A.J."/>
            <person name="Yan W."/>
            <person name="Fan B."/>
            <person name="Jiang Y."/>
            <person name="Adhikari A."/>
            <person name="Zheng C.-J."/>
            <person name="Schuster L."/>
            <person name="Cowan T.M."/>
            <person name="Smanski M.J."/>
            <person name="Chevrette M.G."/>
            <person name="De Carvalho L.P.S."/>
            <person name="Shen B."/>
        </authorList>
    </citation>
    <scope>NUCLEOTIDE SEQUENCE [LARGE SCALE GENOMIC DNA]</scope>
    <source>
        <strain evidence="1 2">NPDC006337</strain>
    </source>
</reference>
<dbReference type="Gene3D" id="1.25.40.290">
    <property type="entry name" value="ARM repeat domains"/>
    <property type="match status" value="1"/>
</dbReference>
<protein>
    <submittedName>
        <fullName evidence="1">DNA alkylation repair protein</fullName>
    </submittedName>
</protein>
<name>A0ABV2WBB0_9ACTN</name>
<dbReference type="RefSeq" id="WP_359658899.1">
    <property type="nucleotide sequence ID" value="NZ_JBEXZO010000038.1"/>
</dbReference>
<evidence type="ECO:0000313" key="1">
    <source>
        <dbReference type="EMBL" id="MEU0710650.1"/>
    </source>
</evidence>
<dbReference type="Proteomes" id="UP001550378">
    <property type="component" value="Unassembled WGS sequence"/>
</dbReference>
<proteinExistence type="predicted"/>
<comment type="caution">
    <text evidence="1">The sequence shown here is derived from an EMBL/GenBank/DDBJ whole genome shotgun (WGS) entry which is preliminary data.</text>
</comment>
<keyword evidence="2" id="KW-1185">Reference proteome</keyword>
<dbReference type="SUPFAM" id="SSF48371">
    <property type="entry name" value="ARM repeat"/>
    <property type="match status" value="1"/>
</dbReference>